<keyword evidence="2" id="KW-0812">Transmembrane</keyword>
<organism evidence="3 4">
    <name type="scientific">Luteibacter pinisoli</name>
    <dbReference type="NCBI Taxonomy" id="2589080"/>
    <lineage>
        <taxon>Bacteria</taxon>
        <taxon>Pseudomonadati</taxon>
        <taxon>Pseudomonadota</taxon>
        <taxon>Gammaproteobacteria</taxon>
        <taxon>Lysobacterales</taxon>
        <taxon>Rhodanobacteraceae</taxon>
        <taxon>Luteibacter</taxon>
    </lineage>
</organism>
<accession>A0A4Y5YXX7</accession>
<gene>
    <name evidence="3" type="ORF">FIV34_00805</name>
</gene>
<proteinExistence type="predicted"/>
<reference evidence="3 4" key="1">
    <citation type="submission" date="2019-06" db="EMBL/GenBank/DDBJ databases">
        <title>A complete genome sequence for Luteibacter pinisoli MAH-14.</title>
        <authorList>
            <person name="Baltrus D.A."/>
        </authorList>
    </citation>
    <scope>NUCLEOTIDE SEQUENCE [LARGE SCALE GENOMIC DNA]</scope>
    <source>
        <strain evidence="3 4">MAH-14</strain>
    </source>
</reference>
<keyword evidence="2" id="KW-1133">Transmembrane helix</keyword>
<evidence type="ECO:0000256" key="1">
    <source>
        <dbReference type="SAM" id="MobiDB-lite"/>
    </source>
</evidence>
<feature type="transmembrane region" description="Helical" evidence="2">
    <location>
        <begin position="118"/>
        <end position="134"/>
    </location>
</feature>
<evidence type="ECO:0000313" key="3">
    <source>
        <dbReference type="EMBL" id="QDE37842.1"/>
    </source>
</evidence>
<keyword evidence="2" id="KW-0472">Membrane</keyword>
<keyword evidence="4" id="KW-1185">Reference proteome</keyword>
<feature type="transmembrane region" description="Helical" evidence="2">
    <location>
        <begin position="79"/>
        <end position="98"/>
    </location>
</feature>
<sequence>MTPANLHQDGAFRASLHHARTRRKGPGCPPPPPDAFPSLSFHQRHQAPRDPQARMEDAPLVIRPRLLSFGELLRGAIGIYRWSASGVLIIPSIIFLITTRVERTGSAWNVDWHRPLPYIAYGMAGMVALQLWGLHHQFKRQAKDATFFTFTTNGLTHATNSEESTIAWHAVRSVCVSAHMIYIFTSRWKAYYLPRSAHDARLVAMAREAGVTLRGSET</sequence>
<dbReference type="KEGG" id="lpy:FIV34_00805"/>
<feature type="region of interest" description="Disordered" evidence="1">
    <location>
        <begin position="18"/>
        <end position="54"/>
    </location>
</feature>
<name>A0A4Y5YXX7_9GAMM</name>
<dbReference type="Proteomes" id="UP000316093">
    <property type="component" value="Chromosome"/>
</dbReference>
<dbReference type="AlphaFoldDB" id="A0A4Y5YXX7"/>
<protein>
    <submittedName>
        <fullName evidence="3">YcxB family protein</fullName>
    </submittedName>
</protein>
<dbReference type="EMBL" id="CP041046">
    <property type="protein sequence ID" value="QDE37842.1"/>
    <property type="molecule type" value="Genomic_DNA"/>
</dbReference>
<evidence type="ECO:0000256" key="2">
    <source>
        <dbReference type="SAM" id="Phobius"/>
    </source>
</evidence>
<evidence type="ECO:0000313" key="4">
    <source>
        <dbReference type="Proteomes" id="UP000316093"/>
    </source>
</evidence>